<accession>A0A1G2ND38</accession>
<dbReference type="CDD" id="cd01129">
    <property type="entry name" value="PulE-GspE-like"/>
    <property type="match status" value="1"/>
</dbReference>
<dbReference type="InterPro" id="IPR027417">
    <property type="entry name" value="P-loop_NTPase"/>
</dbReference>
<evidence type="ECO:0000313" key="5">
    <source>
        <dbReference type="EMBL" id="OHA34017.1"/>
    </source>
</evidence>
<dbReference type="SUPFAM" id="SSF52540">
    <property type="entry name" value="P-loop containing nucleoside triphosphate hydrolases"/>
    <property type="match status" value="1"/>
</dbReference>
<dbReference type="GO" id="GO:0016887">
    <property type="term" value="F:ATP hydrolysis activity"/>
    <property type="evidence" value="ECO:0007669"/>
    <property type="project" value="TreeGrafter"/>
</dbReference>
<dbReference type="PANTHER" id="PTHR30258:SF3">
    <property type="entry name" value="SLL1921 PROTEIN"/>
    <property type="match status" value="1"/>
</dbReference>
<evidence type="ECO:0000256" key="2">
    <source>
        <dbReference type="ARBA" id="ARBA00022741"/>
    </source>
</evidence>
<reference evidence="5 6" key="1">
    <citation type="journal article" date="2016" name="Nat. Commun.">
        <title>Thousands of microbial genomes shed light on interconnected biogeochemical processes in an aquifer system.</title>
        <authorList>
            <person name="Anantharaman K."/>
            <person name="Brown C.T."/>
            <person name="Hug L.A."/>
            <person name="Sharon I."/>
            <person name="Castelle C.J."/>
            <person name="Probst A.J."/>
            <person name="Thomas B.C."/>
            <person name="Singh A."/>
            <person name="Wilkins M.J."/>
            <person name="Karaoz U."/>
            <person name="Brodie E.L."/>
            <person name="Williams K.H."/>
            <person name="Hubbard S.S."/>
            <person name="Banfield J.F."/>
        </authorList>
    </citation>
    <scope>NUCLEOTIDE SEQUENCE [LARGE SCALE GENOMIC DNA]</scope>
</reference>
<keyword evidence="2" id="KW-0547">Nucleotide-binding</keyword>
<dbReference type="Gene3D" id="3.30.450.90">
    <property type="match status" value="1"/>
</dbReference>
<dbReference type="STRING" id="1802319.A2928_04075"/>
<gene>
    <name evidence="5" type="ORF">A2928_04075</name>
</gene>
<dbReference type="PANTHER" id="PTHR30258">
    <property type="entry name" value="TYPE II SECRETION SYSTEM PROTEIN GSPE-RELATED"/>
    <property type="match status" value="1"/>
</dbReference>
<dbReference type="AlphaFoldDB" id="A0A1G2ND38"/>
<comment type="similarity">
    <text evidence="1">Belongs to the GSP E family.</text>
</comment>
<dbReference type="GO" id="GO:0005886">
    <property type="term" value="C:plasma membrane"/>
    <property type="evidence" value="ECO:0007669"/>
    <property type="project" value="TreeGrafter"/>
</dbReference>
<proteinExistence type="inferred from homology"/>
<organism evidence="5 6">
    <name type="scientific">Candidatus Taylorbacteria bacterium RIFCSPLOWO2_01_FULL_45_15b</name>
    <dbReference type="NCBI Taxonomy" id="1802319"/>
    <lineage>
        <taxon>Bacteria</taxon>
        <taxon>Candidatus Tayloriibacteriota</taxon>
    </lineage>
</organism>
<dbReference type="Gene3D" id="3.40.50.300">
    <property type="entry name" value="P-loop containing nucleotide triphosphate hydrolases"/>
    <property type="match status" value="1"/>
</dbReference>
<keyword evidence="3" id="KW-0067">ATP-binding</keyword>
<sequence>MISLEKAWSFYKDLSFATETKAGSLEISNDEIRKMMNEVRTKEDIKKLITDLLAQKKGFRISKILEIILAGALATKASDVHVEPEENYVRLRYRLDGVLNDVIMFDRETYTLLLSRVKLLSGMKLNIKKDSQDGRFSVKLDTLEIEIRASILPGAYDESIVLRILNPNSIAVPLEDLGIDPKLLAVLHHEISKPEGMLLTTGPTGSGKTTTLYAFLKKIHTPDIKIITIEDPIEYHLPGVVQTQTEEEKGYTFLSGLRSALRQDPDIIMIGEIRDSETAEIAINSALTGHLVFSTLHTNNSAGTFPRLIDLGVNAKVISSAMNASMAQRLLRKLCAKCRKEVSPDAKTAEFLKKIVDSITDPSYKKAVGQIFEPAGCEECNHTGYRGRTGVYEAILIDHAVEEVIISNPSERDIKIAAKPQALLDMRQDGVLKIISGITSLEELARVIDLEEEIV</sequence>
<name>A0A1G2ND38_9BACT</name>
<dbReference type="GO" id="GO:0005524">
    <property type="term" value="F:ATP binding"/>
    <property type="evidence" value="ECO:0007669"/>
    <property type="project" value="UniProtKB-KW"/>
</dbReference>
<evidence type="ECO:0000256" key="3">
    <source>
        <dbReference type="ARBA" id="ARBA00022840"/>
    </source>
</evidence>
<comment type="caution">
    <text evidence="5">The sequence shown here is derived from an EMBL/GenBank/DDBJ whole genome shotgun (WGS) entry which is preliminary data.</text>
</comment>
<evidence type="ECO:0000259" key="4">
    <source>
        <dbReference type="PROSITE" id="PS00662"/>
    </source>
</evidence>
<dbReference type="EMBL" id="MHRX01000019">
    <property type="protein sequence ID" value="OHA34017.1"/>
    <property type="molecule type" value="Genomic_DNA"/>
</dbReference>
<feature type="domain" description="Bacterial type II secretion system protein E" evidence="4">
    <location>
        <begin position="261"/>
        <end position="275"/>
    </location>
</feature>
<evidence type="ECO:0000313" key="6">
    <source>
        <dbReference type="Proteomes" id="UP000176221"/>
    </source>
</evidence>
<protein>
    <recommendedName>
        <fullName evidence="4">Bacterial type II secretion system protein E domain-containing protein</fullName>
    </recommendedName>
</protein>
<evidence type="ECO:0000256" key="1">
    <source>
        <dbReference type="ARBA" id="ARBA00006611"/>
    </source>
</evidence>
<dbReference type="InterPro" id="IPR001482">
    <property type="entry name" value="T2SS/T4SS_dom"/>
</dbReference>
<dbReference type="Pfam" id="PF00437">
    <property type="entry name" value="T2SSE"/>
    <property type="match status" value="1"/>
</dbReference>
<dbReference type="PROSITE" id="PS00662">
    <property type="entry name" value="T2SP_E"/>
    <property type="match status" value="1"/>
</dbReference>
<dbReference type="Proteomes" id="UP000176221">
    <property type="component" value="Unassembled WGS sequence"/>
</dbReference>